<feature type="domain" description="ABC transmembrane type-1" evidence="8">
    <location>
        <begin position="75"/>
        <end position="288"/>
    </location>
</feature>
<accession>A0ABX5S3V8</accession>
<evidence type="ECO:0000256" key="7">
    <source>
        <dbReference type="RuleBase" id="RU363032"/>
    </source>
</evidence>
<keyword evidence="5 7" id="KW-1133">Transmembrane helix</keyword>
<feature type="transmembrane region" description="Helical" evidence="7">
    <location>
        <begin position="267"/>
        <end position="291"/>
    </location>
</feature>
<keyword evidence="6 7" id="KW-0472">Membrane</keyword>
<evidence type="ECO:0000313" key="9">
    <source>
        <dbReference type="EMBL" id="QBQ35021.1"/>
    </source>
</evidence>
<evidence type="ECO:0000259" key="8">
    <source>
        <dbReference type="PROSITE" id="PS50928"/>
    </source>
</evidence>
<dbReference type="Gene3D" id="1.10.3720.10">
    <property type="entry name" value="MetI-like"/>
    <property type="match status" value="1"/>
</dbReference>
<comment type="subcellular location">
    <subcellularLocation>
        <location evidence="1 7">Cell membrane</location>
        <topology evidence="1 7">Multi-pass membrane protein</topology>
    </subcellularLocation>
</comment>
<keyword evidence="3" id="KW-1003">Cell membrane</keyword>
<comment type="similarity">
    <text evidence="7">Belongs to the binding-protein-dependent transport system permease family.</text>
</comment>
<keyword evidence="2 7" id="KW-0813">Transport</keyword>
<protein>
    <submittedName>
        <fullName evidence="9">Sugar ABC transporter permease</fullName>
    </submittedName>
</protein>
<evidence type="ECO:0000256" key="1">
    <source>
        <dbReference type="ARBA" id="ARBA00004651"/>
    </source>
</evidence>
<feature type="transmembrane region" description="Helical" evidence="7">
    <location>
        <begin position="112"/>
        <end position="132"/>
    </location>
</feature>
<name>A0ABX5S3V8_9BURK</name>
<reference evidence="9 10" key="1">
    <citation type="submission" date="2019-03" db="EMBL/GenBank/DDBJ databases">
        <title>Draft Genome Sequences of Six Type Strains of the Genus Massilia.</title>
        <authorList>
            <person name="Miess H."/>
            <person name="Frediansyhah A."/>
            <person name="Gross H."/>
        </authorList>
    </citation>
    <scope>NUCLEOTIDE SEQUENCE [LARGE SCALE GENOMIC DNA]</scope>
    <source>
        <strain evidence="9 10">DSM 17505</strain>
    </source>
</reference>
<sequence length="301" mass="33001">MVAARASRTRSRAACWSAYIALLPMVLTVLGAYVGTMLWTARVSVSSARIFPTGDFVGIGQYERLFRNARWLLSLENLAVYGVLFIAGSLVLGFLLAVFIDQKVMGEGTLRTVFLYPYAMSFVATGLVWQWILNPELGIQRVARQLGFEDFTFGWIVDQDKALYTIVLATVWQASGLVMALLLSGLRGIDDELWKAARIDGIPVWRVYINIVLPLLWPALSTALILLFALVVKLFDAVVAMTQGGPGTATEVPAKFIMDYLFGRANIGLASAASIVLLTTVVAIVAPLYYARARAVQRGLK</sequence>
<feature type="transmembrane region" description="Helical" evidence="7">
    <location>
        <begin position="78"/>
        <end position="100"/>
    </location>
</feature>
<dbReference type="InterPro" id="IPR000515">
    <property type="entry name" value="MetI-like"/>
</dbReference>
<dbReference type="EMBL" id="CP038026">
    <property type="protein sequence ID" value="QBQ35021.1"/>
    <property type="molecule type" value="Genomic_DNA"/>
</dbReference>
<dbReference type="SUPFAM" id="SSF161098">
    <property type="entry name" value="MetI-like"/>
    <property type="match status" value="1"/>
</dbReference>
<dbReference type="PROSITE" id="PS50928">
    <property type="entry name" value="ABC_TM1"/>
    <property type="match status" value="1"/>
</dbReference>
<evidence type="ECO:0000313" key="10">
    <source>
        <dbReference type="Proteomes" id="UP000294359"/>
    </source>
</evidence>
<evidence type="ECO:0000256" key="4">
    <source>
        <dbReference type="ARBA" id="ARBA00022692"/>
    </source>
</evidence>
<keyword evidence="10" id="KW-1185">Reference proteome</keyword>
<organism evidence="9 10">
    <name type="scientific">Pseudoduganella plicata</name>
    <dbReference type="NCBI Taxonomy" id="321984"/>
    <lineage>
        <taxon>Bacteria</taxon>
        <taxon>Pseudomonadati</taxon>
        <taxon>Pseudomonadota</taxon>
        <taxon>Betaproteobacteria</taxon>
        <taxon>Burkholderiales</taxon>
        <taxon>Oxalobacteraceae</taxon>
        <taxon>Telluria group</taxon>
        <taxon>Pseudoduganella</taxon>
    </lineage>
</organism>
<dbReference type="PANTHER" id="PTHR30193:SF42">
    <property type="entry name" value="ABC TRANSPORTER PERMEASE PROTEIN"/>
    <property type="match status" value="1"/>
</dbReference>
<proteinExistence type="inferred from homology"/>
<feature type="transmembrane region" description="Helical" evidence="7">
    <location>
        <begin position="12"/>
        <end position="34"/>
    </location>
</feature>
<keyword evidence="4 7" id="KW-0812">Transmembrane</keyword>
<feature type="transmembrane region" description="Helical" evidence="7">
    <location>
        <begin position="207"/>
        <end position="232"/>
    </location>
</feature>
<dbReference type="RefSeq" id="WP_134383136.1">
    <property type="nucleotide sequence ID" value="NZ_BMWW01000010.1"/>
</dbReference>
<dbReference type="Proteomes" id="UP000294359">
    <property type="component" value="Chromosome"/>
</dbReference>
<dbReference type="InterPro" id="IPR035906">
    <property type="entry name" value="MetI-like_sf"/>
</dbReference>
<evidence type="ECO:0000256" key="3">
    <source>
        <dbReference type="ARBA" id="ARBA00022475"/>
    </source>
</evidence>
<gene>
    <name evidence="9" type="ORF">E1742_01665</name>
</gene>
<dbReference type="InterPro" id="IPR051393">
    <property type="entry name" value="ABC_transporter_permease"/>
</dbReference>
<dbReference type="Pfam" id="PF00528">
    <property type="entry name" value="BPD_transp_1"/>
    <property type="match status" value="1"/>
</dbReference>
<evidence type="ECO:0000256" key="5">
    <source>
        <dbReference type="ARBA" id="ARBA00022989"/>
    </source>
</evidence>
<evidence type="ECO:0000256" key="2">
    <source>
        <dbReference type="ARBA" id="ARBA00022448"/>
    </source>
</evidence>
<evidence type="ECO:0000256" key="6">
    <source>
        <dbReference type="ARBA" id="ARBA00023136"/>
    </source>
</evidence>
<feature type="transmembrane region" description="Helical" evidence="7">
    <location>
        <begin position="162"/>
        <end position="186"/>
    </location>
</feature>
<dbReference type="PANTHER" id="PTHR30193">
    <property type="entry name" value="ABC TRANSPORTER PERMEASE PROTEIN"/>
    <property type="match status" value="1"/>
</dbReference>
<dbReference type="CDD" id="cd06261">
    <property type="entry name" value="TM_PBP2"/>
    <property type="match status" value="1"/>
</dbReference>